<protein>
    <submittedName>
        <fullName evidence="1">Uncharacterized protein</fullName>
    </submittedName>
</protein>
<evidence type="ECO:0000313" key="1">
    <source>
        <dbReference type="EMBL" id="GAC26980.1"/>
    </source>
</evidence>
<accession>K6ZUH2</accession>
<proteinExistence type="predicted"/>
<comment type="caution">
    <text evidence="1">The sequence shown here is derived from an EMBL/GenBank/DDBJ whole genome shotgun (WGS) entry which is preliminary data.</text>
</comment>
<name>K6ZUH2_9ALTE</name>
<evidence type="ECO:0000313" key="2">
    <source>
        <dbReference type="Proteomes" id="UP000006251"/>
    </source>
</evidence>
<dbReference type="EMBL" id="BAEQ01000004">
    <property type="protein sequence ID" value="GAC26980.1"/>
    <property type="molecule type" value="Genomic_DNA"/>
</dbReference>
<sequence length="81" mass="9114">MNILTPRLDVFLKGDLSAVGIDKNSSEFWKSVLDKKRLILLNNTKITAVNFLINPVDSRKGNCGDLHHKTKLLGFYLAMVL</sequence>
<dbReference type="AlphaFoldDB" id="K6ZUH2"/>
<dbReference type="Proteomes" id="UP000006251">
    <property type="component" value="Unassembled WGS sequence"/>
</dbReference>
<organism evidence="1 2">
    <name type="scientific">Brumicola pallidula DSM 14239 = ACAM 615</name>
    <dbReference type="NCBI Taxonomy" id="1121922"/>
    <lineage>
        <taxon>Bacteria</taxon>
        <taxon>Pseudomonadati</taxon>
        <taxon>Pseudomonadota</taxon>
        <taxon>Gammaproteobacteria</taxon>
        <taxon>Alteromonadales</taxon>
        <taxon>Alteromonadaceae</taxon>
        <taxon>Brumicola</taxon>
    </lineage>
</organism>
<gene>
    <name evidence="1" type="ORF">GPAL_0099</name>
</gene>
<reference evidence="2" key="1">
    <citation type="journal article" date="2014" name="Environ. Microbiol.">
        <title>Comparative genomics of the marine bacterial genus Glaciecola reveals the high degree of genomic diversity and genomic characteristic for cold adaptation.</title>
        <authorList>
            <person name="Qin Q.L."/>
            <person name="Xie B.B."/>
            <person name="Yu Y."/>
            <person name="Shu Y.L."/>
            <person name="Rong J.C."/>
            <person name="Zhang Y.J."/>
            <person name="Zhao D.L."/>
            <person name="Chen X.L."/>
            <person name="Zhang X.Y."/>
            <person name="Chen B."/>
            <person name="Zhou B.C."/>
            <person name="Zhang Y.Z."/>
        </authorList>
    </citation>
    <scope>NUCLEOTIDE SEQUENCE [LARGE SCALE GENOMIC DNA]</scope>
    <source>
        <strain evidence="2">ACAM 615</strain>
    </source>
</reference>
<keyword evidence="2" id="KW-1185">Reference proteome</keyword>